<dbReference type="VEuPathDB" id="FungiDB:JI435_405200"/>
<protein>
    <submittedName>
        <fullName evidence="1">Uncharacterized protein</fullName>
    </submittedName>
</protein>
<evidence type="ECO:0000313" key="2">
    <source>
        <dbReference type="Proteomes" id="UP000663193"/>
    </source>
</evidence>
<accession>A0A7U2EWC2</accession>
<dbReference type="Proteomes" id="UP000663193">
    <property type="component" value="Chromosome 4"/>
</dbReference>
<evidence type="ECO:0000313" key="1">
    <source>
        <dbReference type="EMBL" id="QRC94127.1"/>
    </source>
</evidence>
<gene>
    <name evidence="1" type="ORF">JI435_405200</name>
</gene>
<keyword evidence="2" id="KW-1185">Reference proteome</keyword>
<organism evidence="1 2">
    <name type="scientific">Phaeosphaeria nodorum (strain SN15 / ATCC MYA-4574 / FGSC 10173)</name>
    <name type="common">Glume blotch fungus</name>
    <name type="synonym">Parastagonospora nodorum</name>
    <dbReference type="NCBI Taxonomy" id="321614"/>
    <lineage>
        <taxon>Eukaryota</taxon>
        <taxon>Fungi</taxon>
        <taxon>Dikarya</taxon>
        <taxon>Ascomycota</taxon>
        <taxon>Pezizomycotina</taxon>
        <taxon>Dothideomycetes</taxon>
        <taxon>Pleosporomycetidae</taxon>
        <taxon>Pleosporales</taxon>
        <taxon>Pleosporineae</taxon>
        <taxon>Phaeosphaeriaceae</taxon>
        <taxon>Parastagonospora</taxon>
    </lineage>
</organism>
<sequence length="120" mass="13925">MQSAIRSLKIKQQSRFIRTQSSASYLGEISLASKYGTHDSTCSIKQMEFYAHTLRHIILLYPKVNGRLSYLQACMNYTGVPVVRSFAPWPDAKRLNFAHSRHLVRQLFPLPHARMISFRR</sequence>
<proteinExistence type="predicted"/>
<name>A0A7U2EWC2_PHANO</name>
<reference evidence="2" key="1">
    <citation type="journal article" date="2021" name="BMC Genomics">
        <title>Chromosome-level genome assembly and manually-curated proteome of model necrotroph Parastagonospora nodorum Sn15 reveals a genome-wide trove of candidate effector homologs, and redundancy of virulence-related functions within an accessory chromosome.</title>
        <authorList>
            <person name="Bertazzoni S."/>
            <person name="Jones D.A.B."/>
            <person name="Phan H.T."/>
            <person name="Tan K.-C."/>
            <person name="Hane J.K."/>
        </authorList>
    </citation>
    <scope>NUCLEOTIDE SEQUENCE [LARGE SCALE GENOMIC DNA]</scope>
    <source>
        <strain evidence="2">SN15 / ATCC MYA-4574 / FGSC 10173)</strain>
    </source>
</reference>
<dbReference type="AlphaFoldDB" id="A0A7U2EWC2"/>
<dbReference type="EMBL" id="CP069026">
    <property type="protein sequence ID" value="QRC94127.1"/>
    <property type="molecule type" value="Genomic_DNA"/>
</dbReference>